<organism evidence="2 3">
    <name type="scientific">Neurospora intermedia</name>
    <dbReference type="NCBI Taxonomy" id="5142"/>
    <lineage>
        <taxon>Eukaryota</taxon>
        <taxon>Fungi</taxon>
        <taxon>Dikarya</taxon>
        <taxon>Ascomycota</taxon>
        <taxon>Pezizomycotina</taxon>
        <taxon>Sordariomycetes</taxon>
        <taxon>Sordariomycetidae</taxon>
        <taxon>Sordariales</taxon>
        <taxon>Sordariaceae</taxon>
        <taxon>Neurospora</taxon>
    </lineage>
</organism>
<comment type="caution">
    <text evidence="2">The sequence shown here is derived from an EMBL/GenBank/DDBJ whole genome shotgun (WGS) entry which is preliminary data.</text>
</comment>
<dbReference type="EMBL" id="JAVLET010000001">
    <property type="protein sequence ID" value="KAL0475916.1"/>
    <property type="molecule type" value="Genomic_DNA"/>
</dbReference>
<evidence type="ECO:0000313" key="3">
    <source>
        <dbReference type="Proteomes" id="UP001451303"/>
    </source>
</evidence>
<evidence type="ECO:0000313" key="2">
    <source>
        <dbReference type="EMBL" id="KAL0475916.1"/>
    </source>
</evidence>
<reference evidence="2 3" key="1">
    <citation type="submission" date="2023-09" db="EMBL/GenBank/DDBJ databases">
        <title>Multi-omics analysis of a traditional fermented food reveals byproduct-associated fungal strains for waste-to-food upcycling.</title>
        <authorList>
            <consortium name="Lawrence Berkeley National Laboratory"/>
            <person name="Rekdal V.M."/>
            <person name="Villalobos-Escobedo J.M."/>
            <person name="Rodriguez-Valeron N."/>
            <person name="Garcia M.O."/>
            <person name="Vasquez D.P."/>
            <person name="Damayanti I."/>
            <person name="Sorensen P.M."/>
            <person name="Baidoo E.E."/>
            <person name="De Carvalho A.C."/>
            <person name="Riley R."/>
            <person name="Lipzen A."/>
            <person name="He G."/>
            <person name="Yan M."/>
            <person name="Haridas S."/>
            <person name="Daum C."/>
            <person name="Yoshinaga Y."/>
            <person name="Ng V."/>
            <person name="Grigoriev I.V."/>
            <person name="Munk R."/>
            <person name="Nuraida L."/>
            <person name="Wijaya C.H."/>
            <person name="Morales P.-C."/>
            <person name="Keasling J.D."/>
        </authorList>
    </citation>
    <scope>NUCLEOTIDE SEQUENCE [LARGE SCALE GENOMIC DNA]</scope>
    <source>
        <strain evidence="2 3">FGSC 2613</strain>
    </source>
</reference>
<accession>A0ABR3DTC3</accession>
<protein>
    <submittedName>
        <fullName evidence="2">Uncharacterized protein</fullName>
    </submittedName>
</protein>
<proteinExistence type="predicted"/>
<feature type="region of interest" description="Disordered" evidence="1">
    <location>
        <begin position="86"/>
        <end position="105"/>
    </location>
</feature>
<sequence length="299" mass="33818">MQWGPPTPPARVMTVDCRAVGLKSVRTFTNWNHQLEVWNRRTIASGARLQEKDCLNVNRYPWRLGILEQKNVDRSRINRLSDKLPILHSPSTETGADGDPRSNAKVVDNTKDQSCPTICGVQLPANGSWGNVPALFNTTKGQINCAKNVIQSYQKRNDNADGFVSGKSLSWRLGVQQPCPYQSRLTPCTMIPRHIVFVGKHHRRSELPEMYILHNLQQNRATSVGCFQVPYGRRQNKLLVVPMGGRFKVAAIADRRRGSYQEQPMHLVISISLPRRKRLWTGVIVHTHTQPWASVSTLT</sequence>
<keyword evidence="3" id="KW-1185">Reference proteome</keyword>
<dbReference type="Proteomes" id="UP001451303">
    <property type="component" value="Unassembled WGS sequence"/>
</dbReference>
<gene>
    <name evidence="2" type="ORF">QR685DRAFT_64268</name>
</gene>
<evidence type="ECO:0000256" key="1">
    <source>
        <dbReference type="SAM" id="MobiDB-lite"/>
    </source>
</evidence>
<name>A0ABR3DTC3_NEUIN</name>